<dbReference type="EMBL" id="JAMPLM010000009">
    <property type="protein sequence ID" value="MEP1059244.1"/>
    <property type="molecule type" value="Genomic_DNA"/>
</dbReference>
<protein>
    <submittedName>
        <fullName evidence="1">Uncharacterized protein</fullName>
    </submittedName>
</protein>
<evidence type="ECO:0000313" key="2">
    <source>
        <dbReference type="Proteomes" id="UP001476950"/>
    </source>
</evidence>
<gene>
    <name evidence="1" type="ORF">NDI38_12420</name>
</gene>
<dbReference type="RefSeq" id="WP_190449002.1">
    <property type="nucleotide sequence ID" value="NZ_JAMPLM010000009.1"/>
</dbReference>
<sequence length="141" mass="16745">MTYQTCNQIKALVQAFEQHTLPRSQWTHTAHLTLALWYLAHYAPSEAIDRMRDGIQQYNAAQGIQQTKNSGYHETITLFWLWVGQWYLADRRISRLALDAINQFLERCNDPTLPFHYYSRDRLLSWEARTNWVEPDLHPLP</sequence>
<organism evidence="1 2">
    <name type="scientific">Stenomitos frigidus AS-A4</name>
    <dbReference type="NCBI Taxonomy" id="2933935"/>
    <lineage>
        <taxon>Bacteria</taxon>
        <taxon>Bacillati</taxon>
        <taxon>Cyanobacteriota</taxon>
        <taxon>Cyanophyceae</taxon>
        <taxon>Leptolyngbyales</taxon>
        <taxon>Leptolyngbyaceae</taxon>
        <taxon>Stenomitos</taxon>
    </lineage>
</organism>
<proteinExistence type="predicted"/>
<name>A0ABV0KJ62_9CYAN</name>
<keyword evidence="2" id="KW-1185">Reference proteome</keyword>
<accession>A0ABV0KJ62</accession>
<comment type="caution">
    <text evidence="1">The sequence shown here is derived from an EMBL/GenBank/DDBJ whole genome shotgun (WGS) entry which is preliminary data.</text>
</comment>
<dbReference type="Proteomes" id="UP001476950">
    <property type="component" value="Unassembled WGS sequence"/>
</dbReference>
<reference evidence="1 2" key="1">
    <citation type="submission" date="2022-04" db="EMBL/GenBank/DDBJ databases">
        <title>Positive selection, recombination, and allopatry shape intraspecific diversity of widespread and dominant cyanobacteria.</title>
        <authorList>
            <person name="Wei J."/>
            <person name="Shu W."/>
            <person name="Hu C."/>
        </authorList>
    </citation>
    <scope>NUCLEOTIDE SEQUENCE [LARGE SCALE GENOMIC DNA]</scope>
    <source>
        <strain evidence="1 2">AS-A4</strain>
    </source>
</reference>
<evidence type="ECO:0000313" key="1">
    <source>
        <dbReference type="EMBL" id="MEP1059244.1"/>
    </source>
</evidence>